<dbReference type="PANTHER" id="PTHR32063">
    <property type="match status" value="1"/>
</dbReference>
<dbReference type="PANTHER" id="PTHR32063:SF18">
    <property type="entry name" value="CATION EFFLUX SYSTEM PROTEIN"/>
    <property type="match status" value="1"/>
</dbReference>
<keyword evidence="1" id="KW-1133">Transmembrane helix</keyword>
<dbReference type="InterPro" id="IPR027463">
    <property type="entry name" value="AcrB_DN_DC_subdom"/>
</dbReference>
<reference evidence="2 3" key="1">
    <citation type="submission" date="2022-06" db="EMBL/GenBank/DDBJ databases">
        <title>Ideonella sp. NS12-5 Genome sequencing and assembly.</title>
        <authorList>
            <person name="Jung Y."/>
        </authorList>
    </citation>
    <scope>NUCLEOTIDE SEQUENCE [LARGE SCALE GENOMIC DNA]</scope>
    <source>
        <strain evidence="2 3">NS12-5</strain>
    </source>
</reference>
<dbReference type="RefSeq" id="WP_252770600.1">
    <property type="nucleotide sequence ID" value="NZ_JAMXMC010000008.1"/>
</dbReference>
<name>A0ABT1BP51_9BURK</name>
<dbReference type="Gene3D" id="3.30.2090.10">
    <property type="entry name" value="Multidrug efflux transporter AcrB TolC docking domain, DN and DC subdomains"/>
    <property type="match status" value="2"/>
</dbReference>
<dbReference type="SUPFAM" id="SSF82693">
    <property type="entry name" value="Multidrug efflux transporter AcrB pore domain, PN1, PN2, PC1 and PC2 subdomains"/>
    <property type="match status" value="3"/>
</dbReference>
<feature type="transmembrane region" description="Helical" evidence="1">
    <location>
        <begin position="914"/>
        <end position="935"/>
    </location>
</feature>
<gene>
    <name evidence="2" type="ORF">M0L44_14865</name>
</gene>
<feature type="transmembrane region" description="Helical" evidence="1">
    <location>
        <begin position="467"/>
        <end position="489"/>
    </location>
</feature>
<dbReference type="EMBL" id="JAMXMC010000008">
    <property type="protein sequence ID" value="MCO5977987.1"/>
    <property type="molecule type" value="Genomic_DNA"/>
</dbReference>
<sequence length="1020" mass="110758">MSDSRFNLSALAVRERAITLFLILLISAAGVLAFFKLGRAEDPPFTIKQMTIVTAWPGATAQEMQDQVAEPLEKRMQELRWYDRTETFTRPGLAFNMVSLLDSAPPSAVQEEFYQARKKISDEAKKLPAGVIGPMVNDEYADVTFALLALKAKGEPQRLLARDAETLRQRLLHVAGVKKVNIIGEQPERIFVSFSHDRLATLGVAPQDIFTALNNQNVLTPAGSIETKGPQVFLRVDGAFDSLEKIRQTPIVAQGRTLKLSDVASVERGYEDPATFLVRNGGEPALLLGVVMRDDWNGLDLGKALESEVTQINADLPLGMSLTKVTDQAVNIRSAVDEFMVKFFVALLVVMVVCFLSMGWRVGIVVAAAVPLTLAAVFVIMAASGKNFDRITLGSLILALGLLVDDAIIAIEMMVVKMEEGYSRIAASAYAWSHTAAPMLSGTLVTAIGFMPNGFARSTAGEYTSNMFWIVGIALIASWVVAVAFTPYLGVKLLPDFKTVEGGHAAIYDTPHYNRFRRVLGRVIARKWIVAATVISLFVMAVLGMAVVKKQFFPTSDRPEVLVEVQMPYGTSIGQTGAATAKVEAWLAKQQEARIVTSYIGQGAPRFFLAMAPELPDPSFAKIVVLAGNDKEREALKLRLRQAVADGLAPEARVRVTQIVFGPPSPFPVAYRVMGPDPDKLREISAQVEAVMQASPMMRTVNTDWGPRVPSLHFTLDQDRLQAVGLSSSSVALQLQFLLNGAPLTEVREDIRSVQVVGRAAGDIRLDPAKIAGFTLVGSSGQRIPLSQVGKVEVRMEDPILRRRDRTPTITVRGDIADGLQPPDVSTAMTKQLQPIMSKLPSGYQIVEAGSIEESGKATVAMLPIFPIMVAATLLIIILQVRSIAGMVMVFLTSPLGLIGVVPTLILFQQPFGINALVGLIALSGILMRNTLILIGQIRENEQAGLGPFRAVVEATVQRARPVILTALAAILAFIPLTHSVFWGTLAYTLIGGTLAGTILTLVFLPAMYSIWFKIRPENT</sequence>
<evidence type="ECO:0000256" key="1">
    <source>
        <dbReference type="SAM" id="Phobius"/>
    </source>
</evidence>
<feature type="transmembrane region" description="Helical" evidence="1">
    <location>
        <begin position="391"/>
        <end position="415"/>
    </location>
</feature>
<dbReference type="SUPFAM" id="SSF82714">
    <property type="entry name" value="Multidrug efflux transporter AcrB TolC docking domain, DN and DC subdomains"/>
    <property type="match status" value="2"/>
</dbReference>
<evidence type="ECO:0000313" key="2">
    <source>
        <dbReference type="EMBL" id="MCO5977987.1"/>
    </source>
</evidence>
<proteinExistence type="predicted"/>
<feature type="transmembrane region" description="Helical" evidence="1">
    <location>
        <begin position="963"/>
        <end position="982"/>
    </location>
</feature>
<dbReference type="Proteomes" id="UP001204851">
    <property type="component" value="Unassembled WGS sequence"/>
</dbReference>
<keyword evidence="1" id="KW-0812">Transmembrane</keyword>
<dbReference type="Gene3D" id="1.20.1640.10">
    <property type="entry name" value="Multidrug efflux transporter AcrB transmembrane domain"/>
    <property type="match status" value="2"/>
</dbReference>
<dbReference type="Pfam" id="PF00873">
    <property type="entry name" value="ACR_tran"/>
    <property type="match status" value="1"/>
</dbReference>
<dbReference type="InterPro" id="IPR001036">
    <property type="entry name" value="Acrflvin-R"/>
</dbReference>
<dbReference type="PRINTS" id="PR00702">
    <property type="entry name" value="ACRIFLAVINRP"/>
</dbReference>
<feature type="transmembrane region" description="Helical" evidence="1">
    <location>
        <begin position="436"/>
        <end position="455"/>
    </location>
</feature>
<dbReference type="Gene3D" id="3.30.70.1430">
    <property type="entry name" value="Multidrug efflux transporter AcrB pore domain"/>
    <property type="match status" value="2"/>
</dbReference>
<dbReference type="Gene3D" id="3.30.70.1320">
    <property type="entry name" value="Multidrug efflux transporter AcrB pore domain like"/>
    <property type="match status" value="1"/>
</dbReference>
<feature type="transmembrane region" description="Helical" evidence="1">
    <location>
        <begin position="339"/>
        <end position="357"/>
    </location>
</feature>
<dbReference type="Gene3D" id="3.30.70.1440">
    <property type="entry name" value="Multidrug efflux transporter AcrB pore domain"/>
    <property type="match status" value="1"/>
</dbReference>
<accession>A0ABT1BP51</accession>
<feature type="transmembrane region" description="Helical" evidence="1">
    <location>
        <begin position="988"/>
        <end position="1012"/>
    </location>
</feature>
<feature type="transmembrane region" description="Helical" evidence="1">
    <location>
        <begin position="364"/>
        <end position="385"/>
    </location>
</feature>
<evidence type="ECO:0000313" key="3">
    <source>
        <dbReference type="Proteomes" id="UP001204851"/>
    </source>
</evidence>
<dbReference type="SUPFAM" id="SSF82866">
    <property type="entry name" value="Multidrug efflux transporter AcrB transmembrane domain"/>
    <property type="match status" value="2"/>
</dbReference>
<feature type="transmembrane region" description="Helical" evidence="1">
    <location>
        <begin position="861"/>
        <end position="881"/>
    </location>
</feature>
<feature type="transmembrane region" description="Helical" evidence="1">
    <location>
        <begin position="528"/>
        <end position="548"/>
    </location>
</feature>
<keyword evidence="1" id="KW-0472">Membrane</keyword>
<keyword evidence="3" id="KW-1185">Reference proteome</keyword>
<protein>
    <submittedName>
        <fullName evidence="2">Efflux RND transporter permease subunit</fullName>
    </submittedName>
</protein>
<organism evidence="2 3">
    <name type="scientific">Ideonella oryzae</name>
    <dbReference type="NCBI Taxonomy" id="2937441"/>
    <lineage>
        <taxon>Bacteria</taxon>
        <taxon>Pseudomonadati</taxon>
        <taxon>Pseudomonadota</taxon>
        <taxon>Betaproteobacteria</taxon>
        <taxon>Burkholderiales</taxon>
        <taxon>Sphaerotilaceae</taxon>
        <taxon>Ideonella</taxon>
    </lineage>
</organism>
<comment type="caution">
    <text evidence="2">The sequence shown here is derived from an EMBL/GenBank/DDBJ whole genome shotgun (WGS) entry which is preliminary data.</text>
</comment>
<feature type="transmembrane region" description="Helical" evidence="1">
    <location>
        <begin position="888"/>
        <end position="908"/>
    </location>
</feature>